<feature type="domain" description="AMP-binding enzyme C-terminal" evidence="6">
    <location>
        <begin position="438"/>
        <end position="546"/>
    </location>
</feature>
<evidence type="ECO:0000256" key="1">
    <source>
        <dbReference type="ARBA" id="ARBA00006432"/>
    </source>
</evidence>
<accession>A0ABX0UGL4</accession>
<dbReference type="Pfam" id="PF23024">
    <property type="entry name" value="AMP-dom_DIP2-like"/>
    <property type="match status" value="1"/>
</dbReference>
<dbReference type="InterPro" id="IPR000873">
    <property type="entry name" value="AMP-dep_synth/lig_dom"/>
</dbReference>
<dbReference type="PROSITE" id="PS00455">
    <property type="entry name" value="AMP_BINDING"/>
    <property type="match status" value="1"/>
</dbReference>
<evidence type="ECO:0000259" key="6">
    <source>
        <dbReference type="Pfam" id="PF23024"/>
    </source>
</evidence>
<keyword evidence="3" id="KW-0276">Fatty acid metabolism</keyword>
<feature type="domain" description="AMP-dependent synthetase/ligase" evidence="5">
    <location>
        <begin position="8"/>
        <end position="395"/>
    </location>
</feature>
<gene>
    <name evidence="7" type="ORF">FHS68_000380</name>
</gene>
<dbReference type="InterPro" id="IPR045851">
    <property type="entry name" value="AMP-bd_C_sf"/>
</dbReference>
<keyword evidence="2 7" id="KW-0436">Ligase</keyword>
<dbReference type="EMBL" id="JAASQJ010000001">
    <property type="protein sequence ID" value="NIJ51224.1"/>
    <property type="molecule type" value="Genomic_DNA"/>
</dbReference>
<dbReference type="RefSeq" id="WP_167266746.1">
    <property type="nucleotide sequence ID" value="NZ_JAASQJ010000001.1"/>
</dbReference>
<dbReference type="Proteomes" id="UP001179181">
    <property type="component" value="Unassembled WGS sequence"/>
</dbReference>
<dbReference type="InterPro" id="IPR025110">
    <property type="entry name" value="AMP-bd_C"/>
</dbReference>
<evidence type="ECO:0000256" key="3">
    <source>
        <dbReference type="ARBA" id="ARBA00022832"/>
    </source>
</evidence>
<evidence type="ECO:0000313" key="8">
    <source>
        <dbReference type="Proteomes" id="UP001179181"/>
    </source>
</evidence>
<comment type="similarity">
    <text evidence="1">Belongs to the ATP-dependent AMP-binding enzyme family.</text>
</comment>
<keyword evidence="8" id="KW-1185">Reference proteome</keyword>
<dbReference type="PANTHER" id="PTHR22754">
    <property type="entry name" value="DISCO-INTERACTING PROTEIN 2 DIP2 -RELATED"/>
    <property type="match status" value="1"/>
</dbReference>
<dbReference type="Pfam" id="PF00501">
    <property type="entry name" value="AMP-binding"/>
    <property type="match status" value="1"/>
</dbReference>
<evidence type="ECO:0000259" key="5">
    <source>
        <dbReference type="Pfam" id="PF00501"/>
    </source>
</evidence>
<comment type="caution">
    <text evidence="7">The sequence shown here is derived from an EMBL/GenBank/DDBJ whole genome shotgun (WGS) entry which is preliminary data.</text>
</comment>
<dbReference type="InterPro" id="IPR040097">
    <property type="entry name" value="FAAL/FAAC"/>
</dbReference>
<protein>
    <submittedName>
        <fullName evidence="7">Acyl-CoA synthetase (AMP-forming)/AMP-acid ligase II</fullName>
    </submittedName>
</protein>
<keyword evidence="4" id="KW-0443">Lipid metabolism</keyword>
<dbReference type="Gene3D" id="3.30.300.30">
    <property type="match status" value="1"/>
</dbReference>
<dbReference type="GO" id="GO:0016874">
    <property type="term" value="F:ligase activity"/>
    <property type="evidence" value="ECO:0007669"/>
    <property type="project" value="UniProtKB-KW"/>
</dbReference>
<evidence type="ECO:0000256" key="4">
    <source>
        <dbReference type="ARBA" id="ARBA00023098"/>
    </source>
</evidence>
<dbReference type="SUPFAM" id="SSF56801">
    <property type="entry name" value="Acetyl-CoA synthetase-like"/>
    <property type="match status" value="1"/>
</dbReference>
<dbReference type="CDD" id="cd05931">
    <property type="entry name" value="FAAL"/>
    <property type="match status" value="1"/>
</dbReference>
<reference evidence="7 8" key="1">
    <citation type="submission" date="2020-03" db="EMBL/GenBank/DDBJ databases">
        <title>Genomic Encyclopedia of Type Strains, Phase IV (KMG-IV): sequencing the most valuable type-strain genomes for metagenomic binning, comparative biology and taxonomic classification.</title>
        <authorList>
            <person name="Goeker M."/>
        </authorList>
    </citation>
    <scope>NUCLEOTIDE SEQUENCE [LARGE SCALE GENOMIC DNA]</scope>
    <source>
        <strain evidence="7 8">DSM 102865</strain>
    </source>
</reference>
<dbReference type="PANTHER" id="PTHR22754:SF32">
    <property type="entry name" value="DISCO-INTERACTING PROTEIN 2"/>
    <property type="match status" value="1"/>
</dbReference>
<dbReference type="InterPro" id="IPR042099">
    <property type="entry name" value="ANL_N_sf"/>
</dbReference>
<dbReference type="Gene3D" id="3.40.50.12780">
    <property type="entry name" value="N-terminal domain of ligase-like"/>
    <property type="match status" value="1"/>
</dbReference>
<dbReference type="InterPro" id="IPR020845">
    <property type="entry name" value="AMP-binding_CS"/>
</dbReference>
<organism evidence="7 8">
    <name type="scientific">Dyadobacter arcticus</name>
    <dbReference type="NCBI Taxonomy" id="1078754"/>
    <lineage>
        <taxon>Bacteria</taxon>
        <taxon>Pseudomonadati</taxon>
        <taxon>Bacteroidota</taxon>
        <taxon>Cytophagia</taxon>
        <taxon>Cytophagales</taxon>
        <taxon>Spirosomataceae</taxon>
        <taxon>Dyadobacter</taxon>
    </lineage>
</organism>
<evidence type="ECO:0000256" key="2">
    <source>
        <dbReference type="ARBA" id="ARBA00022598"/>
    </source>
</evidence>
<name>A0ABX0UGL4_9BACT</name>
<evidence type="ECO:0000313" key="7">
    <source>
        <dbReference type="EMBL" id="NIJ51224.1"/>
    </source>
</evidence>
<proteinExistence type="inferred from homology"/>
<sequence length="547" mass="60112">MDILEILESNAKLYPYKSAYRYIDKNGEVAEKLNYLDLKEEISAAAGQLAARYEPDSRVIILLPAEAAFIRFFLASLHTGLVAVPCPIGYSESGVNRILNIIGDCRAAGIITNRKTYKMLFQRQNDASRALLKHEIDWFFTDDFAAELPPVQRDRIKPDTSKPAYLQYTSGSTSRPKGVMISHANLVANLSAINHCFGRTAADTSVTWLPHYHDMGLVDGLLSPIYTGGSGIVISPLIFITKPFLLLQAISQYRAGFCGGPGFGLDHCLARIAPEQVLMLDLSSLRVLYVGAEPIRISTLERFAEIMKVTGFKKESLVPAYGLAEATLAVSLHLNGTPLIYQKFTDSGSKEVVACGPPVEYTEVQIVEPVQKITLGNAKIGEIWVKNAGVALGYWQNEEITNDTFRAFTNCGKGPFLRTGDLGFMKNGKLFITGRIKELIIIRGVNYYPQDIEEVVSGCHDAIQPNATAAFSIETEEGEALMIVSEVRRIALLDDNIDSIKSRVAHSIGLAFGLIVHRVVLIDPGKLPKTSSGKIQRLKARQAFAEN</sequence>